<comment type="catalytic activity">
    <reaction evidence="8">
        <text>(sulfur carrier)-H + L-cysteine = (sulfur carrier)-SH + L-alanine</text>
        <dbReference type="Rhea" id="RHEA:43892"/>
        <dbReference type="Rhea" id="RHEA-COMP:14737"/>
        <dbReference type="Rhea" id="RHEA-COMP:14739"/>
        <dbReference type="ChEBI" id="CHEBI:29917"/>
        <dbReference type="ChEBI" id="CHEBI:35235"/>
        <dbReference type="ChEBI" id="CHEBI:57972"/>
        <dbReference type="ChEBI" id="CHEBI:64428"/>
        <dbReference type="EC" id="2.8.1.7"/>
    </reaction>
</comment>
<feature type="domain" description="Aminotransferase class V" evidence="9">
    <location>
        <begin position="3"/>
        <end position="361"/>
    </location>
</feature>
<keyword evidence="3" id="KW-0808">Transferase</keyword>
<dbReference type="PIRSF" id="PIRSF005572">
    <property type="entry name" value="NifS"/>
    <property type="match status" value="1"/>
</dbReference>
<dbReference type="EMBL" id="BJTG01000009">
    <property type="protein sequence ID" value="GEJ58762.1"/>
    <property type="molecule type" value="Genomic_DNA"/>
</dbReference>
<evidence type="ECO:0000256" key="7">
    <source>
        <dbReference type="ARBA" id="ARBA00023014"/>
    </source>
</evidence>
<keyword evidence="4" id="KW-0479">Metal-binding</keyword>
<dbReference type="InterPro" id="IPR015424">
    <property type="entry name" value="PyrdxlP-dep_Trfase"/>
</dbReference>
<evidence type="ECO:0000259" key="9">
    <source>
        <dbReference type="Pfam" id="PF00266"/>
    </source>
</evidence>
<dbReference type="GO" id="GO:0051536">
    <property type="term" value="F:iron-sulfur cluster binding"/>
    <property type="evidence" value="ECO:0007669"/>
    <property type="project" value="UniProtKB-KW"/>
</dbReference>
<dbReference type="AlphaFoldDB" id="A0A7I9VQR8"/>
<dbReference type="Gene3D" id="1.10.260.50">
    <property type="match status" value="1"/>
</dbReference>
<comment type="caution">
    <text evidence="10">The sequence shown here is derived from an EMBL/GenBank/DDBJ whole genome shotgun (WGS) entry which is preliminary data.</text>
</comment>
<dbReference type="RefSeq" id="WP_176067639.1">
    <property type="nucleotide sequence ID" value="NZ_BJTG01000009.1"/>
</dbReference>
<dbReference type="Gene3D" id="3.90.1150.10">
    <property type="entry name" value="Aspartate Aminotransferase, domain 1"/>
    <property type="match status" value="1"/>
</dbReference>
<organism evidence="10 11">
    <name type="scientific">Anaeromyxobacter diazotrophicus</name>
    <dbReference type="NCBI Taxonomy" id="2590199"/>
    <lineage>
        <taxon>Bacteria</taxon>
        <taxon>Pseudomonadati</taxon>
        <taxon>Myxococcota</taxon>
        <taxon>Myxococcia</taxon>
        <taxon>Myxococcales</taxon>
        <taxon>Cystobacterineae</taxon>
        <taxon>Anaeromyxobacteraceae</taxon>
        <taxon>Anaeromyxobacter</taxon>
    </lineage>
</organism>
<keyword evidence="7" id="KW-0411">Iron-sulfur</keyword>
<evidence type="ECO:0000313" key="10">
    <source>
        <dbReference type="EMBL" id="GEJ58762.1"/>
    </source>
</evidence>
<dbReference type="InterPro" id="IPR015422">
    <property type="entry name" value="PyrdxlP-dep_Trfase_small"/>
</dbReference>
<accession>A0A7I9VQR8</accession>
<dbReference type="Pfam" id="PF00266">
    <property type="entry name" value="Aminotran_5"/>
    <property type="match status" value="1"/>
</dbReference>
<evidence type="ECO:0000256" key="4">
    <source>
        <dbReference type="ARBA" id="ARBA00022723"/>
    </source>
</evidence>
<evidence type="ECO:0000256" key="8">
    <source>
        <dbReference type="ARBA" id="ARBA00050776"/>
    </source>
</evidence>
<dbReference type="InterPro" id="IPR000192">
    <property type="entry name" value="Aminotrans_V_dom"/>
</dbReference>
<reference evidence="11" key="1">
    <citation type="journal article" date="2020" name="Appl. Environ. Microbiol.">
        <title>Diazotrophic Anaeromyxobacter Isolates from Soils.</title>
        <authorList>
            <person name="Masuda Y."/>
            <person name="Yamanaka H."/>
            <person name="Xu Z.X."/>
            <person name="Shiratori Y."/>
            <person name="Aono T."/>
            <person name="Amachi S."/>
            <person name="Senoo K."/>
            <person name="Itoh H."/>
        </authorList>
    </citation>
    <scope>NUCLEOTIDE SEQUENCE [LARGE SCALE GENOMIC DNA]</scope>
    <source>
        <strain evidence="11">R267</strain>
    </source>
</reference>
<dbReference type="GO" id="GO:0031071">
    <property type="term" value="F:cysteine desulfurase activity"/>
    <property type="evidence" value="ECO:0007669"/>
    <property type="project" value="UniProtKB-EC"/>
</dbReference>
<protein>
    <submittedName>
        <fullName evidence="10">Cysteine desulfurase</fullName>
    </submittedName>
</protein>
<proteinExistence type="inferred from homology"/>
<evidence type="ECO:0000313" key="11">
    <source>
        <dbReference type="Proteomes" id="UP000503640"/>
    </source>
</evidence>
<evidence type="ECO:0000256" key="5">
    <source>
        <dbReference type="ARBA" id="ARBA00022898"/>
    </source>
</evidence>
<evidence type="ECO:0000256" key="2">
    <source>
        <dbReference type="ARBA" id="ARBA00006490"/>
    </source>
</evidence>
<keyword evidence="11" id="KW-1185">Reference proteome</keyword>
<comment type="similarity">
    <text evidence="2">Belongs to the class-V pyridoxal-phosphate-dependent aminotransferase family. NifS/IscS subfamily.</text>
</comment>
<dbReference type="GO" id="GO:0046872">
    <property type="term" value="F:metal ion binding"/>
    <property type="evidence" value="ECO:0007669"/>
    <property type="project" value="UniProtKB-KW"/>
</dbReference>
<comment type="cofactor">
    <cofactor evidence="1">
        <name>pyridoxal 5'-phosphate</name>
        <dbReference type="ChEBI" id="CHEBI:597326"/>
    </cofactor>
</comment>
<evidence type="ECO:0000256" key="3">
    <source>
        <dbReference type="ARBA" id="ARBA00022679"/>
    </source>
</evidence>
<evidence type="ECO:0000256" key="6">
    <source>
        <dbReference type="ARBA" id="ARBA00023004"/>
    </source>
</evidence>
<sequence length="380" mass="38478">MHYLDHNAITPMRPEAKAAVTAALEVFGNPSSVHAPGRAARDLLDRAREQVAAALGARPPDVVFTSGATESAALALRGALGAAPAGRDELVVTAVEHPCVLSLAEALRAAGRPVTVLPVDARGLPDLAAADQAIGPRTALVCAMVANNETGVLLPVRELAALAHDRGALFFTDAVQAVGKIEVDVRTLGADLLALTGQKFGGPRGAGALWVKSGLRLAPLFGGTQERGRRAGTENLPGLAGLGAALEAAVARRDGEQRRAGALRDRLEAGLLAAVPGARVNGAGAPRLPGTLSVTLPGADAEALLIALDLEGLCASAGSACHSGSTKPSSVLAAMGLSVEEARATLRLSLGWTSDAADVDAALEAIPRLAARVRAEIHAA</sequence>
<dbReference type="PANTHER" id="PTHR11601">
    <property type="entry name" value="CYSTEINE DESULFURYLASE FAMILY MEMBER"/>
    <property type="match status" value="1"/>
</dbReference>
<dbReference type="Proteomes" id="UP000503640">
    <property type="component" value="Unassembled WGS sequence"/>
</dbReference>
<keyword evidence="6" id="KW-0408">Iron</keyword>
<dbReference type="PANTHER" id="PTHR11601:SF34">
    <property type="entry name" value="CYSTEINE DESULFURASE"/>
    <property type="match status" value="1"/>
</dbReference>
<keyword evidence="5" id="KW-0663">Pyridoxal phosphate</keyword>
<evidence type="ECO:0000256" key="1">
    <source>
        <dbReference type="ARBA" id="ARBA00001933"/>
    </source>
</evidence>
<name>A0A7I9VQR8_9BACT</name>
<dbReference type="Gene3D" id="3.40.640.10">
    <property type="entry name" value="Type I PLP-dependent aspartate aminotransferase-like (Major domain)"/>
    <property type="match status" value="1"/>
</dbReference>
<gene>
    <name evidence="10" type="ORF">AMYX_35030</name>
</gene>
<dbReference type="SUPFAM" id="SSF53383">
    <property type="entry name" value="PLP-dependent transferases"/>
    <property type="match status" value="1"/>
</dbReference>
<dbReference type="InterPro" id="IPR016454">
    <property type="entry name" value="Cysteine_dSase"/>
</dbReference>
<dbReference type="InterPro" id="IPR015421">
    <property type="entry name" value="PyrdxlP-dep_Trfase_major"/>
</dbReference>